<evidence type="ECO:0000256" key="1">
    <source>
        <dbReference type="SAM" id="SignalP"/>
    </source>
</evidence>
<evidence type="ECO:0000313" key="2">
    <source>
        <dbReference type="EMBL" id="MXU84996.1"/>
    </source>
</evidence>
<proteinExistence type="predicted"/>
<protein>
    <submittedName>
        <fullName evidence="2">Putative secreted protein</fullName>
    </submittedName>
</protein>
<organism evidence="2">
    <name type="scientific">Ixodes ricinus</name>
    <name type="common">Common tick</name>
    <name type="synonym">Acarus ricinus</name>
    <dbReference type="NCBI Taxonomy" id="34613"/>
    <lineage>
        <taxon>Eukaryota</taxon>
        <taxon>Metazoa</taxon>
        <taxon>Ecdysozoa</taxon>
        <taxon>Arthropoda</taxon>
        <taxon>Chelicerata</taxon>
        <taxon>Arachnida</taxon>
        <taxon>Acari</taxon>
        <taxon>Parasitiformes</taxon>
        <taxon>Ixodida</taxon>
        <taxon>Ixodoidea</taxon>
        <taxon>Ixodidae</taxon>
        <taxon>Ixodinae</taxon>
        <taxon>Ixodes</taxon>
    </lineage>
</organism>
<keyword evidence="1" id="KW-0732">Signal</keyword>
<sequence>MRGVLVGCRSLVLLHLLAGEVGQLFERIHRHQHGANVGEYLVFEVPLAQVVNDGFFADLGEQHHVVHTTGAVLVALPVVHHVCR</sequence>
<dbReference type="AlphaFoldDB" id="A0A6B0UA60"/>
<feature type="signal peptide" evidence="1">
    <location>
        <begin position="1"/>
        <end position="19"/>
    </location>
</feature>
<reference evidence="2" key="1">
    <citation type="submission" date="2019-12" db="EMBL/GenBank/DDBJ databases">
        <title>An insight into the sialome of adult female Ixodes ricinus ticks feeding for 6 days.</title>
        <authorList>
            <person name="Perner J."/>
            <person name="Ribeiro J.M.C."/>
        </authorList>
    </citation>
    <scope>NUCLEOTIDE SEQUENCE</scope>
    <source>
        <strain evidence="2">Semi-engorged</strain>
        <tissue evidence="2">Salivary glands</tissue>
    </source>
</reference>
<accession>A0A6B0UA60</accession>
<feature type="chain" id="PRO_5025580598" evidence="1">
    <location>
        <begin position="20"/>
        <end position="84"/>
    </location>
</feature>
<name>A0A6B0UA60_IXORI</name>
<dbReference type="EMBL" id="GIFC01002913">
    <property type="protein sequence ID" value="MXU84996.1"/>
    <property type="molecule type" value="Transcribed_RNA"/>
</dbReference>